<evidence type="ECO:0000313" key="2">
    <source>
        <dbReference type="EMBL" id="GCE31218.1"/>
    </source>
</evidence>
<sequence>MSQGGVLLARSGFSWYAGLIRMGSERAGLFSGIIPISALFCGVLLGANTLTPLRMFGSALVAAGVIIGSMAHNPQKAI</sequence>
<evidence type="ECO:0000313" key="3">
    <source>
        <dbReference type="Proteomes" id="UP000287171"/>
    </source>
</evidence>
<organism evidence="2 3">
    <name type="scientific">Dictyobacter alpinus</name>
    <dbReference type="NCBI Taxonomy" id="2014873"/>
    <lineage>
        <taxon>Bacteria</taxon>
        <taxon>Bacillati</taxon>
        <taxon>Chloroflexota</taxon>
        <taxon>Ktedonobacteria</taxon>
        <taxon>Ktedonobacterales</taxon>
        <taxon>Dictyobacteraceae</taxon>
        <taxon>Dictyobacter</taxon>
    </lineage>
</organism>
<proteinExistence type="predicted"/>
<name>A0A402BII9_9CHLR</name>
<keyword evidence="3" id="KW-1185">Reference proteome</keyword>
<comment type="caution">
    <text evidence="2">The sequence shown here is derived from an EMBL/GenBank/DDBJ whole genome shotgun (WGS) entry which is preliminary data.</text>
</comment>
<keyword evidence="1" id="KW-1133">Transmembrane helix</keyword>
<feature type="transmembrane region" description="Helical" evidence="1">
    <location>
        <begin position="53"/>
        <end position="71"/>
    </location>
</feature>
<dbReference type="RefSeq" id="WP_126631204.1">
    <property type="nucleotide sequence ID" value="NZ_BIFT01000002.1"/>
</dbReference>
<evidence type="ECO:0000256" key="1">
    <source>
        <dbReference type="SAM" id="Phobius"/>
    </source>
</evidence>
<evidence type="ECO:0008006" key="4">
    <source>
        <dbReference type="Google" id="ProtNLM"/>
    </source>
</evidence>
<gene>
    <name evidence="2" type="ORF">KDA_67020</name>
</gene>
<feature type="transmembrane region" description="Helical" evidence="1">
    <location>
        <begin position="27"/>
        <end position="47"/>
    </location>
</feature>
<protein>
    <recommendedName>
        <fullName evidence="4">EamA domain-containing protein</fullName>
    </recommendedName>
</protein>
<dbReference type="OrthoDB" id="5150004at2"/>
<dbReference type="SUPFAM" id="SSF103481">
    <property type="entry name" value="Multidrug resistance efflux transporter EmrE"/>
    <property type="match status" value="1"/>
</dbReference>
<dbReference type="InterPro" id="IPR037185">
    <property type="entry name" value="EmrE-like"/>
</dbReference>
<dbReference type="Proteomes" id="UP000287171">
    <property type="component" value="Unassembled WGS sequence"/>
</dbReference>
<keyword evidence="1" id="KW-0812">Transmembrane</keyword>
<dbReference type="AlphaFoldDB" id="A0A402BII9"/>
<dbReference type="EMBL" id="BIFT01000002">
    <property type="protein sequence ID" value="GCE31218.1"/>
    <property type="molecule type" value="Genomic_DNA"/>
</dbReference>
<accession>A0A402BII9</accession>
<reference evidence="3" key="1">
    <citation type="submission" date="2018-12" db="EMBL/GenBank/DDBJ databases">
        <title>Tengunoibacter tsumagoiensis gen. nov., sp. nov., Dictyobacter kobayashii sp. nov., D. alpinus sp. nov., and D. joshuensis sp. nov. and description of Dictyobacteraceae fam. nov. within the order Ktedonobacterales isolated from Tengu-no-mugimeshi.</title>
        <authorList>
            <person name="Wang C.M."/>
            <person name="Zheng Y."/>
            <person name="Sakai Y."/>
            <person name="Toyoda A."/>
            <person name="Minakuchi Y."/>
            <person name="Abe K."/>
            <person name="Yokota A."/>
            <person name="Yabe S."/>
        </authorList>
    </citation>
    <scope>NUCLEOTIDE SEQUENCE [LARGE SCALE GENOMIC DNA]</scope>
    <source>
        <strain evidence="3">Uno16</strain>
    </source>
</reference>
<keyword evidence="1" id="KW-0472">Membrane</keyword>